<dbReference type="RefSeq" id="WP_016876407.1">
    <property type="nucleotide sequence ID" value="NZ_AJLN01000075.1"/>
</dbReference>
<accession>A0A3S0ZQD4</accession>
<proteinExistence type="predicted"/>
<gene>
    <name evidence="1" type="ORF">PCC6912_38480</name>
</gene>
<protein>
    <recommendedName>
        <fullName evidence="3">SPOR domain-containing protein</fullName>
    </recommendedName>
</protein>
<evidence type="ECO:0000313" key="1">
    <source>
        <dbReference type="EMBL" id="RUR77457.1"/>
    </source>
</evidence>
<evidence type="ECO:0008006" key="3">
    <source>
        <dbReference type="Google" id="ProtNLM"/>
    </source>
</evidence>
<evidence type="ECO:0000313" key="2">
    <source>
        <dbReference type="Proteomes" id="UP000268857"/>
    </source>
</evidence>
<dbReference type="AlphaFoldDB" id="A0A3S0ZQD4"/>
<dbReference type="Proteomes" id="UP000268857">
    <property type="component" value="Unassembled WGS sequence"/>
</dbReference>
<name>A0A3S0ZQD4_CHLFR</name>
<dbReference type="EMBL" id="RSCJ01000017">
    <property type="protein sequence ID" value="RUR77457.1"/>
    <property type="molecule type" value="Genomic_DNA"/>
</dbReference>
<comment type="caution">
    <text evidence="1">The sequence shown here is derived from an EMBL/GenBank/DDBJ whole genome shotgun (WGS) entry which is preliminary data.</text>
</comment>
<dbReference type="OrthoDB" id="489126at2"/>
<sequence>MTQNTQYNDPQPKISAIAYKKRLNAWAIVRVLPDMQRVLVARFRSRSDADGHLQRLRQLSPDTNFMVVFDFESDEALN</sequence>
<organism evidence="1 2">
    <name type="scientific">Chlorogloeopsis fritschii PCC 6912</name>
    <dbReference type="NCBI Taxonomy" id="211165"/>
    <lineage>
        <taxon>Bacteria</taxon>
        <taxon>Bacillati</taxon>
        <taxon>Cyanobacteriota</taxon>
        <taxon>Cyanophyceae</taxon>
        <taxon>Nostocales</taxon>
        <taxon>Chlorogloeopsidaceae</taxon>
        <taxon>Chlorogloeopsis</taxon>
    </lineage>
</organism>
<reference evidence="1 2" key="1">
    <citation type="journal article" date="2019" name="Genome Biol. Evol.">
        <title>Day and night: Metabolic profiles and evolutionary relationships of six axenic non-marine cyanobacteria.</title>
        <authorList>
            <person name="Will S.E."/>
            <person name="Henke P."/>
            <person name="Boedeker C."/>
            <person name="Huang S."/>
            <person name="Brinkmann H."/>
            <person name="Rohde M."/>
            <person name="Jarek M."/>
            <person name="Friedl T."/>
            <person name="Seufert S."/>
            <person name="Schumacher M."/>
            <person name="Overmann J."/>
            <person name="Neumann-Schaal M."/>
            <person name="Petersen J."/>
        </authorList>
    </citation>
    <scope>NUCLEOTIDE SEQUENCE [LARGE SCALE GENOMIC DNA]</scope>
    <source>
        <strain evidence="1 2">PCC 6912</strain>
    </source>
</reference>
<keyword evidence="2" id="KW-1185">Reference proteome</keyword>